<feature type="transmembrane region" description="Helical" evidence="6">
    <location>
        <begin position="328"/>
        <end position="349"/>
    </location>
</feature>
<dbReference type="Pfam" id="PF01943">
    <property type="entry name" value="Polysacc_synt"/>
    <property type="match status" value="1"/>
</dbReference>
<dbReference type="PANTHER" id="PTHR30250:SF11">
    <property type="entry name" value="O-ANTIGEN TRANSPORTER-RELATED"/>
    <property type="match status" value="1"/>
</dbReference>
<dbReference type="GO" id="GO:0005886">
    <property type="term" value="C:plasma membrane"/>
    <property type="evidence" value="ECO:0007669"/>
    <property type="project" value="UniProtKB-SubCell"/>
</dbReference>
<dbReference type="Proteomes" id="UP000187185">
    <property type="component" value="Chromosome"/>
</dbReference>
<keyword evidence="4 6" id="KW-1133">Transmembrane helix</keyword>
<sequence>MSVSTATSTVYLLGAQFLRNLGPLIILLLLARLTTPETVGTYSLSLALVTPFFVFAQLGMRTVTLTLQPEARFRHYTLVQATAAAGALVAALIFGSLASAVAVLILACAGLSKVSDNFADFVSGSLQRHDRARTVFVGSLLSAALVSITTAVVIYATRNLTASLTALAVSSLICTYVLLFRPARRVTAGAEDSVSYHAPEAGEIRRIVLAGLPLGVAMSLMSLISTAPQYIVTSAFGEAETARLAVLLYIYALADIVTGVVSQAWIPQAQRLELHTHRSARLLAVTARHAGSWTIAYVPITAVGLILASVLIPLVFGPTYTLSLLEAVPLGFAVVLLPAAHFLATAVAIRNDYAHTLTLAVGSTALSLAACIVLIPSMGLAGAFWAVMVAVASRAALAAVILALRGRKETRR</sequence>
<evidence type="ECO:0000256" key="1">
    <source>
        <dbReference type="ARBA" id="ARBA00004651"/>
    </source>
</evidence>
<evidence type="ECO:0000256" key="4">
    <source>
        <dbReference type="ARBA" id="ARBA00022989"/>
    </source>
</evidence>
<dbReference type="KEGG" id="maur:BOH66_12905"/>
<feature type="transmembrane region" description="Helical" evidence="6">
    <location>
        <begin position="356"/>
        <end position="377"/>
    </location>
</feature>
<keyword evidence="3 6" id="KW-0812">Transmembrane</keyword>
<dbReference type="EMBL" id="CP018762">
    <property type="protein sequence ID" value="APZ35042.1"/>
    <property type="molecule type" value="Genomic_DNA"/>
</dbReference>
<keyword evidence="8" id="KW-1185">Reference proteome</keyword>
<dbReference type="AlphaFoldDB" id="A0A1P8UA95"/>
<dbReference type="InterPro" id="IPR050833">
    <property type="entry name" value="Poly_Biosynth_Transport"/>
</dbReference>
<feature type="transmembrane region" description="Helical" evidence="6">
    <location>
        <begin position="83"/>
        <end position="111"/>
    </location>
</feature>
<feature type="transmembrane region" description="Helical" evidence="6">
    <location>
        <begin position="132"/>
        <end position="156"/>
    </location>
</feature>
<evidence type="ECO:0000256" key="5">
    <source>
        <dbReference type="ARBA" id="ARBA00023136"/>
    </source>
</evidence>
<feature type="transmembrane region" description="Helical" evidence="6">
    <location>
        <begin position="244"/>
        <end position="266"/>
    </location>
</feature>
<evidence type="ECO:0000313" key="7">
    <source>
        <dbReference type="EMBL" id="APZ35042.1"/>
    </source>
</evidence>
<feature type="transmembrane region" description="Helical" evidence="6">
    <location>
        <begin position="162"/>
        <end position="180"/>
    </location>
</feature>
<feature type="transmembrane region" description="Helical" evidence="6">
    <location>
        <begin position="383"/>
        <end position="404"/>
    </location>
</feature>
<proteinExistence type="predicted"/>
<reference evidence="7 8" key="1">
    <citation type="submission" date="2016-12" db="EMBL/GenBank/DDBJ databases">
        <title>Complete genome sequence of Microbacterium aurum KACC 15219.</title>
        <authorList>
            <person name="Jung Y."/>
            <person name="Shin J.-H."/>
            <person name="Lee Y.-J."/>
            <person name="Yi H."/>
            <person name="Bahn Y.-S."/>
            <person name="Kim J.F."/>
            <person name="Lee D.-W."/>
        </authorList>
    </citation>
    <scope>NUCLEOTIDE SEQUENCE [LARGE SCALE GENOMIC DNA]</scope>
    <source>
        <strain evidence="7 8">KACC 15219</strain>
    </source>
</reference>
<keyword evidence="5 6" id="KW-0472">Membrane</keyword>
<dbReference type="PANTHER" id="PTHR30250">
    <property type="entry name" value="PST FAMILY PREDICTED COLANIC ACID TRANSPORTER"/>
    <property type="match status" value="1"/>
</dbReference>
<organism evidence="7 8">
    <name type="scientific">Microbacterium aurum</name>
    <dbReference type="NCBI Taxonomy" id="36805"/>
    <lineage>
        <taxon>Bacteria</taxon>
        <taxon>Bacillati</taxon>
        <taxon>Actinomycetota</taxon>
        <taxon>Actinomycetes</taxon>
        <taxon>Micrococcales</taxon>
        <taxon>Microbacteriaceae</taxon>
        <taxon>Microbacterium</taxon>
    </lineage>
</organism>
<evidence type="ECO:0000313" key="8">
    <source>
        <dbReference type="Proteomes" id="UP000187185"/>
    </source>
</evidence>
<feature type="transmembrane region" description="Helical" evidence="6">
    <location>
        <begin position="12"/>
        <end position="30"/>
    </location>
</feature>
<dbReference type="InterPro" id="IPR002797">
    <property type="entry name" value="Polysacc_synth"/>
</dbReference>
<evidence type="ECO:0000256" key="2">
    <source>
        <dbReference type="ARBA" id="ARBA00022475"/>
    </source>
</evidence>
<dbReference type="RefSeq" id="WP_076691422.1">
    <property type="nucleotide sequence ID" value="NZ_CP018762.1"/>
</dbReference>
<feature type="transmembrane region" description="Helical" evidence="6">
    <location>
        <begin position="42"/>
        <end position="63"/>
    </location>
</feature>
<name>A0A1P8UA95_9MICO</name>
<protein>
    <recommendedName>
        <fullName evidence="9">Polysaccharide biosynthesis protein C-terminal domain-containing protein</fullName>
    </recommendedName>
</protein>
<accession>A0A1P8UA95</accession>
<feature type="transmembrane region" description="Helical" evidence="6">
    <location>
        <begin position="207"/>
        <end position="232"/>
    </location>
</feature>
<evidence type="ECO:0008006" key="9">
    <source>
        <dbReference type="Google" id="ProtNLM"/>
    </source>
</evidence>
<evidence type="ECO:0000256" key="6">
    <source>
        <dbReference type="SAM" id="Phobius"/>
    </source>
</evidence>
<gene>
    <name evidence="7" type="ORF">BOH66_12905</name>
</gene>
<feature type="transmembrane region" description="Helical" evidence="6">
    <location>
        <begin position="295"/>
        <end position="316"/>
    </location>
</feature>
<keyword evidence="2" id="KW-1003">Cell membrane</keyword>
<comment type="subcellular location">
    <subcellularLocation>
        <location evidence="1">Cell membrane</location>
        <topology evidence="1">Multi-pass membrane protein</topology>
    </subcellularLocation>
</comment>
<evidence type="ECO:0000256" key="3">
    <source>
        <dbReference type="ARBA" id="ARBA00022692"/>
    </source>
</evidence>
<dbReference type="STRING" id="36805.BOH66_12905"/>